<organism evidence="3">
    <name type="scientific">marine metagenome</name>
    <dbReference type="NCBI Taxonomy" id="408172"/>
    <lineage>
        <taxon>unclassified sequences</taxon>
        <taxon>metagenomes</taxon>
        <taxon>ecological metagenomes</taxon>
    </lineage>
</organism>
<dbReference type="PANTHER" id="PTHR43802">
    <property type="entry name" value="ENOYL-COA HYDRATASE"/>
    <property type="match status" value="1"/>
</dbReference>
<feature type="non-terminal residue" evidence="3">
    <location>
        <position position="1"/>
    </location>
</feature>
<evidence type="ECO:0008006" key="4">
    <source>
        <dbReference type="Google" id="ProtNLM"/>
    </source>
</evidence>
<evidence type="ECO:0000256" key="1">
    <source>
        <dbReference type="ARBA" id="ARBA00005254"/>
    </source>
</evidence>
<dbReference type="PANTHER" id="PTHR43802:SF1">
    <property type="entry name" value="IP11341P-RELATED"/>
    <property type="match status" value="1"/>
</dbReference>
<gene>
    <name evidence="3" type="ORF">METZ01_LOCUS5459</name>
</gene>
<dbReference type="Pfam" id="PF00378">
    <property type="entry name" value="ECH_1"/>
    <property type="match status" value="1"/>
</dbReference>
<evidence type="ECO:0000313" key="3">
    <source>
        <dbReference type="EMBL" id="SUZ52605.1"/>
    </source>
</evidence>
<protein>
    <recommendedName>
        <fullName evidence="4">Enoyl-CoA hydratase</fullName>
    </recommendedName>
</protein>
<accession>A0A381NDG4</accession>
<dbReference type="Gene3D" id="3.90.226.10">
    <property type="entry name" value="2-enoyl-CoA Hydratase, Chain A, domain 1"/>
    <property type="match status" value="1"/>
</dbReference>
<dbReference type="EMBL" id="UINC01000284">
    <property type="protein sequence ID" value="SUZ52605.1"/>
    <property type="molecule type" value="Genomic_DNA"/>
</dbReference>
<dbReference type="InterPro" id="IPR029045">
    <property type="entry name" value="ClpP/crotonase-like_dom_sf"/>
</dbReference>
<evidence type="ECO:0000256" key="2">
    <source>
        <dbReference type="SAM" id="MobiDB-lite"/>
    </source>
</evidence>
<sequence>VLSVDEGVATVVLNRPARKNAITGPMGDLLAEAFRDVATRDDVGAVLFHGADGGFCSGLDLKEYNADPPPAWLPTARESLIGAHRAIFDCPVPIIGALEHFAINGGAAFALSCDLLVVGESAFLQVGEIRQGMAAPMNLAWLLARHPASVAEQLALTGRRFNGRDLHRLGVALDVVADDAVLEAARTLAAEIASYPRAEARAIKATIRVLAVPGGPVGGADRFDLAQSGNPLPAGGLLRPRRAE</sequence>
<comment type="similarity">
    <text evidence="1">Belongs to the enoyl-CoA hydratase/isomerase family.</text>
</comment>
<name>A0A381NDG4_9ZZZZ</name>
<dbReference type="SUPFAM" id="SSF52096">
    <property type="entry name" value="ClpP/crotonase"/>
    <property type="match status" value="1"/>
</dbReference>
<dbReference type="InterPro" id="IPR001753">
    <property type="entry name" value="Enoyl-CoA_hydra/iso"/>
</dbReference>
<feature type="region of interest" description="Disordered" evidence="2">
    <location>
        <begin position="222"/>
        <end position="244"/>
    </location>
</feature>
<dbReference type="AlphaFoldDB" id="A0A381NDG4"/>
<dbReference type="CDD" id="cd06558">
    <property type="entry name" value="crotonase-like"/>
    <property type="match status" value="1"/>
</dbReference>
<reference evidence="3" key="1">
    <citation type="submission" date="2018-05" db="EMBL/GenBank/DDBJ databases">
        <authorList>
            <person name="Lanie J.A."/>
            <person name="Ng W.-L."/>
            <person name="Kazmierczak K.M."/>
            <person name="Andrzejewski T.M."/>
            <person name="Davidsen T.M."/>
            <person name="Wayne K.J."/>
            <person name="Tettelin H."/>
            <person name="Glass J.I."/>
            <person name="Rusch D."/>
            <person name="Podicherti R."/>
            <person name="Tsui H.-C.T."/>
            <person name="Winkler M.E."/>
        </authorList>
    </citation>
    <scope>NUCLEOTIDE SEQUENCE</scope>
</reference>
<proteinExistence type="inferred from homology"/>